<accession>A0AAE0Z4N7</accession>
<comment type="caution">
    <text evidence="1">The sequence shown here is derived from an EMBL/GenBank/DDBJ whole genome shotgun (WGS) entry which is preliminary data.</text>
</comment>
<proteinExistence type="predicted"/>
<keyword evidence="2" id="KW-1185">Reference proteome</keyword>
<evidence type="ECO:0000313" key="1">
    <source>
        <dbReference type="EMBL" id="KAK3762708.1"/>
    </source>
</evidence>
<gene>
    <name evidence="1" type="ORF">RRG08_043786</name>
</gene>
<protein>
    <submittedName>
        <fullName evidence="1">Uncharacterized protein</fullName>
    </submittedName>
</protein>
<dbReference type="EMBL" id="JAWDGP010004660">
    <property type="protein sequence ID" value="KAK3762708.1"/>
    <property type="molecule type" value="Genomic_DNA"/>
</dbReference>
<evidence type="ECO:0000313" key="2">
    <source>
        <dbReference type="Proteomes" id="UP001283361"/>
    </source>
</evidence>
<sequence>MEITGRLQYTMLVCVVSIKEITVYYVSLSGLHQGDYSILC</sequence>
<dbReference type="AlphaFoldDB" id="A0AAE0Z4N7"/>
<dbReference type="Proteomes" id="UP001283361">
    <property type="component" value="Unassembled WGS sequence"/>
</dbReference>
<organism evidence="1 2">
    <name type="scientific">Elysia crispata</name>
    <name type="common">lettuce slug</name>
    <dbReference type="NCBI Taxonomy" id="231223"/>
    <lineage>
        <taxon>Eukaryota</taxon>
        <taxon>Metazoa</taxon>
        <taxon>Spiralia</taxon>
        <taxon>Lophotrochozoa</taxon>
        <taxon>Mollusca</taxon>
        <taxon>Gastropoda</taxon>
        <taxon>Heterobranchia</taxon>
        <taxon>Euthyneura</taxon>
        <taxon>Panpulmonata</taxon>
        <taxon>Sacoglossa</taxon>
        <taxon>Placobranchoidea</taxon>
        <taxon>Plakobranchidae</taxon>
        <taxon>Elysia</taxon>
    </lineage>
</organism>
<reference evidence="1" key="1">
    <citation type="journal article" date="2023" name="G3 (Bethesda)">
        <title>A reference genome for the long-term kleptoplast-retaining sea slug Elysia crispata morphotype clarki.</title>
        <authorList>
            <person name="Eastman K.E."/>
            <person name="Pendleton A.L."/>
            <person name="Shaikh M.A."/>
            <person name="Suttiyut T."/>
            <person name="Ogas R."/>
            <person name="Tomko P."/>
            <person name="Gavelis G."/>
            <person name="Widhalm J.R."/>
            <person name="Wisecaver J.H."/>
        </authorList>
    </citation>
    <scope>NUCLEOTIDE SEQUENCE</scope>
    <source>
        <strain evidence="1">ECLA1</strain>
    </source>
</reference>
<name>A0AAE0Z4N7_9GAST</name>